<dbReference type="GO" id="GO:0016018">
    <property type="term" value="F:cyclosporin A binding"/>
    <property type="evidence" value="ECO:0007669"/>
    <property type="project" value="TreeGrafter"/>
</dbReference>
<dbReference type="InterPro" id="IPR024936">
    <property type="entry name" value="Cyclophilin-type_PPIase"/>
</dbReference>
<dbReference type="InterPro" id="IPR020892">
    <property type="entry name" value="Cyclophilin-type_PPIase_CS"/>
</dbReference>
<keyword evidence="2 4" id="KW-0697">Rotamase</keyword>
<feature type="chain" id="PRO_5011822295" description="Peptidyl-prolyl cis-trans isomerase" evidence="4">
    <location>
        <begin position="19"/>
        <end position="201"/>
    </location>
</feature>
<name>A0A2A2JMW6_9BILA</name>
<dbReference type="SUPFAM" id="SSF50891">
    <property type="entry name" value="Cyclophilin-like"/>
    <property type="match status" value="1"/>
</dbReference>
<dbReference type="Proteomes" id="UP000218231">
    <property type="component" value="Unassembled WGS sequence"/>
</dbReference>
<comment type="catalytic activity">
    <reaction evidence="1 4">
        <text>[protein]-peptidylproline (omega=180) = [protein]-peptidylproline (omega=0)</text>
        <dbReference type="Rhea" id="RHEA:16237"/>
        <dbReference type="Rhea" id="RHEA-COMP:10747"/>
        <dbReference type="Rhea" id="RHEA-COMP:10748"/>
        <dbReference type="ChEBI" id="CHEBI:83833"/>
        <dbReference type="ChEBI" id="CHEBI:83834"/>
        <dbReference type="EC" id="5.2.1.8"/>
    </reaction>
</comment>
<dbReference type="GO" id="GO:0006457">
    <property type="term" value="P:protein folding"/>
    <property type="evidence" value="ECO:0007669"/>
    <property type="project" value="InterPro"/>
</dbReference>
<gene>
    <name evidence="6" type="ORF">WR25_03888</name>
</gene>
<dbReference type="EMBL" id="LIAE01010337">
    <property type="protein sequence ID" value="PAV62997.1"/>
    <property type="molecule type" value="Genomic_DNA"/>
</dbReference>
<sequence length="201" mass="21710">MLGVFVLLSIGYLAFASAADTVTVTKQVYFDISIGGKAEGRIVIGLFGDVVPKTAENFFQLATGSKGFGYKGSKFHRVIKDFMIQGGDFTRGDGTGGKSIYGDRFADENFQLQHYGPGWLSMANAGADTNGSQFFITTVKTTWLDGRHVVFGKVLEGMNVIRKIEETKTRPGDKPVDDVVITDSGEVSLSAPFQTEKTGVN</sequence>
<evidence type="ECO:0000313" key="7">
    <source>
        <dbReference type="Proteomes" id="UP000218231"/>
    </source>
</evidence>
<organism evidence="6 7">
    <name type="scientific">Diploscapter pachys</name>
    <dbReference type="NCBI Taxonomy" id="2018661"/>
    <lineage>
        <taxon>Eukaryota</taxon>
        <taxon>Metazoa</taxon>
        <taxon>Ecdysozoa</taxon>
        <taxon>Nematoda</taxon>
        <taxon>Chromadorea</taxon>
        <taxon>Rhabditida</taxon>
        <taxon>Rhabditina</taxon>
        <taxon>Rhabditomorpha</taxon>
        <taxon>Rhabditoidea</taxon>
        <taxon>Rhabditidae</taxon>
        <taxon>Diploscapter</taxon>
    </lineage>
</organism>
<evidence type="ECO:0000256" key="4">
    <source>
        <dbReference type="RuleBase" id="RU363019"/>
    </source>
</evidence>
<dbReference type="Pfam" id="PF00160">
    <property type="entry name" value="Pro_isomerase"/>
    <property type="match status" value="1"/>
</dbReference>
<keyword evidence="3 4" id="KW-0413">Isomerase</keyword>
<dbReference type="EC" id="5.2.1.8" evidence="4"/>
<evidence type="ECO:0000256" key="1">
    <source>
        <dbReference type="ARBA" id="ARBA00000971"/>
    </source>
</evidence>
<comment type="similarity">
    <text evidence="4">Belongs to the cyclophilin-type PPIase family.</text>
</comment>
<proteinExistence type="inferred from homology"/>
<dbReference type="GO" id="GO:0005737">
    <property type="term" value="C:cytoplasm"/>
    <property type="evidence" value="ECO:0007669"/>
    <property type="project" value="TreeGrafter"/>
</dbReference>
<dbReference type="PROSITE" id="PS00170">
    <property type="entry name" value="CSA_PPIASE_1"/>
    <property type="match status" value="1"/>
</dbReference>
<dbReference type="OrthoDB" id="193499at2759"/>
<dbReference type="InterPro" id="IPR002130">
    <property type="entry name" value="Cyclophilin-type_PPIase_dom"/>
</dbReference>
<evidence type="ECO:0000259" key="5">
    <source>
        <dbReference type="PROSITE" id="PS50072"/>
    </source>
</evidence>
<dbReference type="GO" id="GO:0003755">
    <property type="term" value="F:peptidyl-prolyl cis-trans isomerase activity"/>
    <property type="evidence" value="ECO:0007669"/>
    <property type="project" value="UniProtKB-UniRule"/>
</dbReference>
<accession>A0A2A2JMW6</accession>
<reference evidence="6 7" key="1">
    <citation type="journal article" date="2017" name="Curr. Biol.">
        <title>Genome architecture and evolution of a unichromosomal asexual nematode.</title>
        <authorList>
            <person name="Fradin H."/>
            <person name="Zegar C."/>
            <person name="Gutwein M."/>
            <person name="Lucas J."/>
            <person name="Kovtun M."/>
            <person name="Corcoran D."/>
            <person name="Baugh L.R."/>
            <person name="Kiontke K."/>
            <person name="Gunsalus K."/>
            <person name="Fitch D.H."/>
            <person name="Piano F."/>
        </authorList>
    </citation>
    <scope>NUCLEOTIDE SEQUENCE [LARGE SCALE GENOMIC DNA]</scope>
    <source>
        <strain evidence="6">PF1309</strain>
    </source>
</reference>
<evidence type="ECO:0000256" key="3">
    <source>
        <dbReference type="ARBA" id="ARBA00023235"/>
    </source>
</evidence>
<dbReference type="InterPro" id="IPR029000">
    <property type="entry name" value="Cyclophilin-like_dom_sf"/>
</dbReference>
<evidence type="ECO:0000313" key="6">
    <source>
        <dbReference type="EMBL" id="PAV62997.1"/>
    </source>
</evidence>
<dbReference type="FunFam" id="2.40.100.10:FF:000001">
    <property type="entry name" value="Peptidyl-prolyl cis-trans isomerase"/>
    <property type="match status" value="1"/>
</dbReference>
<dbReference type="PANTHER" id="PTHR11071:SF561">
    <property type="entry name" value="PEPTIDYL-PROLYL CIS-TRANS ISOMERASE D-RELATED"/>
    <property type="match status" value="1"/>
</dbReference>
<keyword evidence="7" id="KW-1185">Reference proteome</keyword>
<keyword evidence="4" id="KW-0732">Signal</keyword>
<dbReference type="PIRSF" id="PIRSF001467">
    <property type="entry name" value="Peptidylpro_ismrse"/>
    <property type="match status" value="1"/>
</dbReference>
<dbReference type="Gene3D" id="2.40.100.10">
    <property type="entry name" value="Cyclophilin-like"/>
    <property type="match status" value="1"/>
</dbReference>
<feature type="signal peptide" evidence="4">
    <location>
        <begin position="1"/>
        <end position="18"/>
    </location>
</feature>
<dbReference type="CDD" id="cd01926">
    <property type="entry name" value="cyclophilin_ABH_like"/>
    <property type="match status" value="1"/>
</dbReference>
<feature type="domain" description="PPIase cyclophilin-type" evidence="5">
    <location>
        <begin position="29"/>
        <end position="186"/>
    </location>
</feature>
<dbReference type="STRING" id="2018661.A0A2A2JMW6"/>
<dbReference type="PRINTS" id="PR00153">
    <property type="entry name" value="CSAPPISMRASE"/>
</dbReference>
<comment type="caution">
    <text evidence="6">The sequence shown here is derived from an EMBL/GenBank/DDBJ whole genome shotgun (WGS) entry which is preliminary data.</text>
</comment>
<dbReference type="PANTHER" id="PTHR11071">
    <property type="entry name" value="PEPTIDYL-PROLYL CIS-TRANS ISOMERASE"/>
    <property type="match status" value="1"/>
</dbReference>
<dbReference type="PROSITE" id="PS50072">
    <property type="entry name" value="CSA_PPIASE_2"/>
    <property type="match status" value="1"/>
</dbReference>
<comment type="function">
    <text evidence="4">PPIases accelerate the folding of proteins. It catalyzes the cis-trans isomerization of proline imidic peptide bonds in oligopeptides.</text>
</comment>
<dbReference type="AlphaFoldDB" id="A0A2A2JMW6"/>
<evidence type="ECO:0000256" key="2">
    <source>
        <dbReference type="ARBA" id="ARBA00023110"/>
    </source>
</evidence>
<protein>
    <recommendedName>
        <fullName evidence="4">Peptidyl-prolyl cis-trans isomerase</fullName>
        <shortName evidence="4">PPIase</shortName>
        <ecNumber evidence="4">5.2.1.8</ecNumber>
    </recommendedName>
</protein>